<accession>A0A239J7D9</accession>
<dbReference type="Proteomes" id="UP000198339">
    <property type="component" value="Unassembled WGS sequence"/>
</dbReference>
<dbReference type="CDD" id="cd01545">
    <property type="entry name" value="PBP1_SalR"/>
    <property type="match status" value="1"/>
</dbReference>
<evidence type="ECO:0000313" key="6">
    <source>
        <dbReference type="Proteomes" id="UP000198339"/>
    </source>
</evidence>
<dbReference type="InterPro" id="IPR028082">
    <property type="entry name" value="Peripla_BP_I"/>
</dbReference>
<evidence type="ECO:0000256" key="1">
    <source>
        <dbReference type="ARBA" id="ARBA00023015"/>
    </source>
</evidence>
<dbReference type="PRINTS" id="PR00036">
    <property type="entry name" value="HTHLACI"/>
</dbReference>
<dbReference type="SUPFAM" id="SSF53822">
    <property type="entry name" value="Periplasmic binding protein-like I"/>
    <property type="match status" value="1"/>
</dbReference>
<dbReference type="PANTHER" id="PTHR30146">
    <property type="entry name" value="LACI-RELATED TRANSCRIPTIONAL REPRESSOR"/>
    <property type="match status" value="1"/>
</dbReference>
<protein>
    <submittedName>
        <fullName evidence="5">Transcriptional regulator, LacI family</fullName>
    </submittedName>
</protein>
<dbReference type="InterPro" id="IPR010982">
    <property type="entry name" value="Lambda_DNA-bd_dom_sf"/>
</dbReference>
<dbReference type="CDD" id="cd01392">
    <property type="entry name" value="HTH_LacI"/>
    <property type="match status" value="1"/>
</dbReference>
<dbReference type="PANTHER" id="PTHR30146:SF153">
    <property type="entry name" value="LACTOSE OPERON REPRESSOR"/>
    <property type="match status" value="1"/>
</dbReference>
<keyword evidence="6" id="KW-1185">Reference proteome</keyword>
<dbReference type="AlphaFoldDB" id="A0A239J7D9"/>
<proteinExistence type="predicted"/>
<keyword evidence="2" id="KW-0238">DNA-binding</keyword>
<evidence type="ECO:0000313" key="5">
    <source>
        <dbReference type="EMBL" id="SNT01725.1"/>
    </source>
</evidence>
<gene>
    <name evidence="5" type="ORF">SAMN06295955_109115</name>
</gene>
<reference evidence="5 6" key="1">
    <citation type="submission" date="2017-06" db="EMBL/GenBank/DDBJ databases">
        <authorList>
            <person name="Kim H.J."/>
            <person name="Triplett B.A."/>
        </authorList>
    </citation>
    <scope>NUCLEOTIDE SEQUENCE [LARGE SCALE GENOMIC DNA]</scope>
    <source>
        <strain evidence="5 6">DS15</strain>
    </source>
</reference>
<dbReference type="InterPro" id="IPR000843">
    <property type="entry name" value="HTH_LacI"/>
</dbReference>
<feature type="domain" description="HTH lacI-type" evidence="4">
    <location>
        <begin position="13"/>
        <end position="67"/>
    </location>
</feature>
<dbReference type="PROSITE" id="PS00356">
    <property type="entry name" value="HTH_LACI_1"/>
    <property type="match status" value="1"/>
</dbReference>
<evidence type="ECO:0000259" key="4">
    <source>
        <dbReference type="PROSITE" id="PS50932"/>
    </source>
</evidence>
<dbReference type="GO" id="GO:0000976">
    <property type="term" value="F:transcription cis-regulatory region binding"/>
    <property type="evidence" value="ECO:0007669"/>
    <property type="project" value="TreeGrafter"/>
</dbReference>
<name>A0A239J7D9_9SPHN</name>
<dbReference type="PROSITE" id="PS50932">
    <property type="entry name" value="HTH_LACI_2"/>
    <property type="match status" value="1"/>
</dbReference>
<sequence>MATRTNGKSGKQPTINDVAALAGVSKKTVSRVINRSEFITEKTRKAVQQAIETLGFVPNPQARALAFRRNFLIALLHDNPNPQMVLNFQQGVLDAIKDSDLAMIVRPVDRGSDRLLDDMRTFLEKQRPIGAMLLPPISENDELAALCDELGVRYVRIGSALLDDARHCVSSNDREVVAEAVGKLIDLGHRRIGFVRGPAGFRSAAEREKGFHEALAQAGLSLADENFAAGNYRFATGVEAGRKILSQPAPPTAIFCSNDEMAAGVISVAHDKGIRVPGDLSIIGFDDSPTATHIWPALSTVRWPIREMGMRAARTLVAEFLGPEAKIAESDSPVLPSTFIERQSVAAPARN</sequence>
<dbReference type="Pfam" id="PF13377">
    <property type="entry name" value="Peripla_BP_3"/>
    <property type="match status" value="1"/>
</dbReference>
<dbReference type="GO" id="GO:0003700">
    <property type="term" value="F:DNA-binding transcription factor activity"/>
    <property type="evidence" value="ECO:0007669"/>
    <property type="project" value="TreeGrafter"/>
</dbReference>
<organism evidence="5 6">
    <name type="scientific">Sphingopyxis indica</name>
    <dbReference type="NCBI Taxonomy" id="436663"/>
    <lineage>
        <taxon>Bacteria</taxon>
        <taxon>Pseudomonadati</taxon>
        <taxon>Pseudomonadota</taxon>
        <taxon>Alphaproteobacteria</taxon>
        <taxon>Sphingomonadales</taxon>
        <taxon>Sphingomonadaceae</taxon>
        <taxon>Sphingopyxis</taxon>
    </lineage>
</organism>
<dbReference type="RefSeq" id="WP_089216430.1">
    <property type="nucleotide sequence ID" value="NZ_CP076394.1"/>
</dbReference>
<dbReference type="SUPFAM" id="SSF47413">
    <property type="entry name" value="lambda repressor-like DNA-binding domains"/>
    <property type="match status" value="1"/>
</dbReference>
<dbReference type="OrthoDB" id="7939625at2"/>
<dbReference type="EMBL" id="FZPA01000009">
    <property type="protein sequence ID" value="SNT01725.1"/>
    <property type="molecule type" value="Genomic_DNA"/>
</dbReference>
<evidence type="ECO:0000256" key="3">
    <source>
        <dbReference type="ARBA" id="ARBA00023163"/>
    </source>
</evidence>
<dbReference type="Pfam" id="PF00356">
    <property type="entry name" value="LacI"/>
    <property type="match status" value="1"/>
</dbReference>
<dbReference type="Gene3D" id="1.10.260.40">
    <property type="entry name" value="lambda repressor-like DNA-binding domains"/>
    <property type="match status" value="1"/>
</dbReference>
<dbReference type="SMART" id="SM00354">
    <property type="entry name" value="HTH_LACI"/>
    <property type="match status" value="1"/>
</dbReference>
<keyword evidence="3" id="KW-0804">Transcription</keyword>
<keyword evidence="1" id="KW-0805">Transcription regulation</keyword>
<dbReference type="InterPro" id="IPR046335">
    <property type="entry name" value="LacI/GalR-like_sensor"/>
</dbReference>
<dbReference type="Gene3D" id="3.40.50.2300">
    <property type="match status" value="2"/>
</dbReference>
<evidence type="ECO:0000256" key="2">
    <source>
        <dbReference type="ARBA" id="ARBA00023125"/>
    </source>
</evidence>